<comment type="similarity">
    <text evidence="2">Belongs to the BexD/CtrA/VexA family.</text>
</comment>
<evidence type="ECO:0000259" key="15">
    <source>
        <dbReference type="Pfam" id="PF02563"/>
    </source>
</evidence>
<dbReference type="GO" id="GO:0006811">
    <property type="term" value="P:monoatomic ion transport"/>
    <property type="evidence" value="ECO:0007669"/>
    <property type="project" value="UniProtKB-KW"/>
</dbReference>
<accession>A0A095TM17</accession>
<sequence length="379" mass="41205">MKDFMNSTVKILLMLGIALMAGCTVVPGAYHSASPGWFLDDSEISQGEPLPDVVEVHAIGTAILKRQEIHPVDRGVPAEIALSDEEYHYLVGPGDVLQITVWDHPELTIPAGSLRSSAESGNWVHNDGTIFYPYVGIIEVAGLKVTEIRDLITRRLTRYIEDPQVDVSVAAFRHKKIYVTGEVDEPGLFPVTNVPTRLIDAIGEAGGLTASADWSSVVLTRNGKDYRLSLRDIYQYGNTSQNVLLQPNDVVNVNPVTDAKVFVLGEVGKASSLQMGRNGLTLAEALAENGGLDQRQSDASGVFVFRKAPADAEHGIDIYQLNAKDAAALVLADSFRLQERDIVYVTAAPLAKWNRVLSLILPSVSALYLGARTEESLRD</sequence>
<evidence type="ECO:0000256" key="14">
    <source>
        <dbReference type="ARBA" id="ARBA00023288"/>
    </source>
</evidence>
<evidence type="ECO:0000256" key="6">
    <source>
        <dbReference type="ARBA" id="ARBA00022692"/>
    </source>
</evidence>
<keyword evidence="14" id="KW-0449">Lipoprotein</keyword>
<keyword evidence="19" id="KW-1185">Reference proteome</keyword>
<dbReference type="Proteomes" id="UP000029444">
    <property type="component" value="Unassembled WGS sequence"/>
</dbReference>
<feature type="domain" description="Polysaccharide export protein N-terminal" evidence="15">
    <location>
        <begin position="85"/>
        <end position="169"/>
    </location>
</feature>
<keyword evidence="7" id="KW-0732">Signal</keyword>
<feature type="domain" description="SLBB" evidence="17">
    <location>
        <begin position="260"/>
        <end position="345"/>
    </location>
</feature>
<comment type="subcellular location">
    <subcellularLocation>
        <location evidence="1">Cell outer membrane</location>
        <topology evidence="1">Multi-pass membrane protein</topology>
    </subcellularLocation>
</comment>
<keyword evidence="9" id="KW-0406">Ion transport</keyword>
<dbReference type="InterPro" id="IPR049712">
    <property type="entry name" value="Poly_export"/>
</dbReference>
<protein>
    <submittedName>
        <fullName evidence="18">Outer membrane polysaccharide export protein</fullName>
    </submittedName>
</protein>
<reference evidence="18 19" key="1">
    <citation type="submission" date="2012-09" db="EMBL/GenBank/DDBJ databases">
        <title>Genome Sequence of alkane-degrading Bacterium Alcanivorax sp. 19-m-6.</title>
        <authorList>
            <person name="Lai Q."/>
            <person name="Shao Z."/>
        </authorList>
    </citation>
    <scope>NUCLEOTIDE SEQUENCE [LARGE SCALE GENOMIC DNA]</scope>
    <source>
        <strain evidence="18 19">19-m-6</strain>
    </source>
</reference>
<name>A0A095TM17_9GAMM</name>
<evidence type="ECO:0000256" key="11">
    <source>
        <dbReference type="ARBA" id="ARBA00023136"/>
    </source>
</evidence>
<evidence type="ECO:0000256" key="8">
    <source>
        <dbReference type="ARBA" id="ARBA00023047"/>
    </source>
</evidence>
<dbReference type="PATRIC" id="fig|1177154.3.peg.3342"/>
<dbReference type="InterPro" id="IPR003715">
    <property type="entry name" value="Poly_export_N"/>
</dbReference>
<dbReference type="AlphaFoldDB" id="A0A095TM17"/>
<evidence type="ECO:0000256" key="7">
    <source>
        <dbReference type="ARBA" id="ARBA00022729"/>
    </source>
</evidence>
<keyword evidence="3" id="KW-0813">Transport</keyword>
<proteinExistence type="inferred from homology"/>
<dbReference type="EMBL" id="ARXV01000017">
    <property type="protein sequence ID" value="KGD63493.1"/>
    <property type="molecule type" value="Genomic_DNA"/>
</dbReference>
<comment type="caution">
    <text evidence="18">The sequence shown here is derived from an EMBL/GenBank/DDBJ whole genome shotgun (WGS) entry which is preliminary data.</text>
</comment>
<dbReference type="PANTHER" id="PTHR33619">
    <property type="entry name" value="POLYSACCHARIDE EXPORT PROTEIN GFCE-RELATED"/>
    <property type="match status" value="1"/>
</dbReference>
<evidence type="ECO:0000256" key="9">
    <source>
        <dbReference type="ARBA" id="ARBA00023065"/>
    </source>
</evidence>
<dbReference type="Gene3D" id="3.30.1950.10">
    <property type="entry name" value="wza like domain"/>
    <property type="match status" value="1"/>
</dbReference>
<dbReference type="Pfam" id="PF18412">
    <property type="entry name" value="Wza_C"/>
    <property type="match status" value="1"/>
</dbReference>
<gene>
    <name evidence="18" type="ORF">Y5S_03302</name>
</gene>
<evidence type="ECO:0000313" key="19">
    <source>
        <dbReference type="Proteomes" id="UP000029444"/>
    </source>
</evidence>
<keyword evidence="12" id="KW-0564">Palmitate</keyword>
<evidence type="ECO:0000256" key="4">
    <source>
        <dbReference type="ARBA" id="ARBA00022452"/>
    </source>
</evidence>
<dbReference type="InterPro" id="IPR040716">
    <property type="entry name" value="Wza_C"/>
</dbReference>
<dbReference type="STRING" id="1177154.Y5S_03302"/>
<dbReference type="GO" id="GO:0015159">
    <property type="term" value="F:polysaccharide transmembrane transporter activity"/>
    <property type="evidence" value="ECO:0007669"/>
    <property type="project" value="InterPro"/>
</dbReference>
<dbReference type="eggNOG" id="COG1596">
    <property type="taxonomic scope" value="Bacteria"/>
</dbReference>
<feature type="domain" description="SLBB" evidence="17">
    <location>
        <begin position="175"/>
        <end position="253"/>
    </location>
</feature>
<evidence type="ECO:0000256" key="5">
    <source>
        <dbReference type="ARBA" id="ARBA00022597"/>
    </source>
</evidence>
<evidence type="ECO:0000259" key="17">
    <source>
        <dbReference type="Pfam" id="PF22461"/>
    </source>
</evidence>
<evidence type="ECO:0000256" key="1">
    <source>
        <dbReference type="ARBA" id="ARBA00004571"/>
    </source>
</evidence>
<evidence type="ECO:0000256" key="12">
    <source>
        <dbReference type="ARBA" id="ARBA00023139"/>
    </source>
</evidence>
<dbReference type="Pfam" id="PF02563">
    <property type="entry name" value="Poly_export"/>
    <property type="match status" value="1"/>
</dbReference>
<dbReference type="GO" id="GO:0046930">
    <property type="term" value="C:pore complex"/>
    <property type="evidence" value="ECO:0007669"/>
    <property type="project" value="UniProtKB-KW"/>
</dbReference>
<dbReference type="Gene3D" id="3.10.560.10">
    <property type="entry name" value="Outer membrane lipoprotein wza domain like"/>
    <property type="match status" value="2"/>
</dbReference>
<dbReference type="GO" id="GO:0009279">
    <property type="term" value="C:cell outer membrane"/>
    <property type="evidence" value="ECO:0007669"/>
    <property type="project" value="UniProtKB-SubCell"/>
</dbReference>
<evidence type="ECO:0000256" key="3">
    <source>
        <dbReference type="ARBA" id="ARBA00022448"/>
    </source>
</evidence>
<keyword evidence="6" id="KW-0812">Transmembrane</keyword>
<evidence type="ECO:0000313" key="18">
    <source>
        <dbReference type="EMBL" id="KGD63493.1"/>
    </source>
</evidence>
<dbReference type="GO" id="GO:0015288">
    <property type="term" value="F:porin activity"/>
    <property type="evidence" value="ECO:0007669"/>
    <property type="project" value="UniProtKB-KW"/>
</dbReference>
<dbReference type="NCBIfam" id="NF011658">
    <property type="entry name" value="PRK15078.1"/>
    <property type="match status" value="1"/>
</dbReference>
<keyword evidence="4" id="KW-1134">Transmembrane beta strand</keyword>
<evidence type="ECO:0000259" key="16">
    <source>
        <dbReference type="Pfam" id="PF18412"/>
    </source>
</evidence>
<keyword evidence="11" id="KW-0472">Membrane</keyword>
<evidence type="ECO:0000256" key="10">
    <source>
        <dbReference type="ARBA" id="ARBA00023114"/>
    </source>
</evidence>
<feature type="domain" description="Outer-membrane lipoprotein Wza C-terminal" evidence="16">
    <location>
        <begin position="348"/>
        <end position="373"/>
    </location>
</feature>
<keyword evidence="8" id="KW-0625">Polysaccharide transport</keyword>
<dbReference type="PANTHER" id="PTHR33619:SF3">
    <property type="entry name" value="POLYSACCHARIDE EXPORT PROTEIN GFCE-RELATED"/>
    <property type="match status" value="1"/>
</dbReference>
<organism evidence="18 19">
    <name type="scientific">Alcanivorax nanhaiticus</name>
    <dbReference type="NCBI Taxonomy" id="1177154"/>
    <lineage>
        <taxon>Bacteria</taxon>
        <taxon>Pseudomonadati</taxon>
        <taxon>Pseudomonadota</taxon>
        <taxon>Gammaproteobacteria</taxon>
        <taxon>Oceanospirillales</taxon>
        <taxon>Alcanivoracaceae</taxon>
        <taxon>Alcanivorax</taxon>
    </lineage>
</organism>
<evidence type="ECO:0000256" key="13">
    <source>
        <dbReference type="ARBA" id="ARBA00023237"/>
    </source>
</evidence>
<keyword evidence="13" id="KW-0998">Cell outer membrane</keyword>
<keyword evidence="5" id="KW-0762">Sugar transport</keyword>
<dbReference type="PROSITE" id="PS51257">
    <property type="entry name" value="PROKAR_LIPOPROTEIN"/>
    <property type="match status" value="1"/>
</dbReference>
<dbReference type="Pfam" id="PF22461">
    <property type="entry name" value="SLBB_2"/>
    <property type="match status" value="2"/>
</dbReference>
<dbReference type="InterPro" id="IPR054765">
    <property type="entry name" value="SLBB_dom"/>
</dbReference>
<keyword evidence="10" id="KW-0626">Porin</keyword>
<evidence type="ECO:0000256" key="2">
    <source>
        <dbReference type="ARBA" id="ARBA00009450"/>
    </source>
</evidence>